<evidence type="ECO:0000313" key="1">
    <source>
        <dbReference type="EMBL" id="QBK85458.1"/>
    </source>
</evidence>
<organism evidence="1">
    <name type="scientific">Marseillevirus LCMAC101</name>
    <dbReference type="NCBI Taxonomy" id="2506602"/>
    <lineage>
        <taxon>Viruses</taxon>
        <taxon>Varidnaviria</taxon>
        <taxon>Bamfordvirae</taxon>
        <taxon>Nucleocytoviricota</taxon>
        <taxon>Megaviricetes</taxon>
        <taxon>Pimascovirales</taxon>
        <taxon>Pimascovirales incertae sedis</taxon>
        <taxon>Marseilleviridae</taxon>
    </lineage>
</organism>
<accession>A0A481YQK4</accession>
<gene>
    <name evidence="1" type="ORF">LCMAC101_00450</name>
</gene>
<sequence>MAEIKELLAGVSIHLSGPENDLSSEDIEKPEKEFNVKKLNEYELHKFICQETEDSTLKKIEQLYENHYKICEKVVCHWNDHSNGTSYEVTIGELHSRGFSPVIAVNKLYELLTSSPLLPTIISMDTAPGMIQKAYFELTGQRETIKMEHRGVPDHLLVAASIGTIKSGYFKTAVEAINDIFGLLTSTGHYLNTCEDGLTDFPTV</sequence>
<reference evidence="1" key="1">
    <citation type="journal article" date="2019" name="MBio">
        <title>Virus Genomes from Deep Sea Sediments Expand the Ocean Megavirome and Support Independent Origins of Viral Gigantism.</title>
        <authorList>
            <person name="Backstrom D."/>
            <person name="Yutin N."/>
            <person name="Jorgensen S.L."/>
            <person name="Dharamshi J."/>
            <person name="Homa F."/>
            <person name="Zaremba-Niedwiedzka K."/>
            <person name="Spang A."/>
            <person name="Wolf Y.I."/>
            <person name="Koonin E.V."/>
            <person name="Ettema T.J."/>
        </authorList>
    </citation>
    <scope>NUCLEOTIDE SEQUENCE</scope>
</reference>
<name>A0A481YQK4_9VIRU</name>
<protein>
    <submittedName>
        <fullName evidence="1">Uncharacterized protein</fullName>
    </submittedName>
</protein>
<proteinExistence type="predicted"/>
<dbReference type="EMBL" id="MK500327">
    <property type="protein sequence ID" value="QBK85458.1"/>
    <property type="molecule type" value="Genomic_DNA"/>
</dbReference>